<evidence type="ECO:0000313" key="2">
    <source>
        <dbReference type="EMBL" id="MEL1245705.1"/>
    </source>
</evidence>
<gene>
    <name evidence="2" type="ORF">AAEO56_15640</name>
</gene>
<evidence type="ECO:0000313" key="3">
    <source>
        <dbReference type="Proteomes" id="UP001464555"/>
    </source>
</evidence>
<sequence length="176" mass="19944">MKTKSQTILLLYFFLTTFSAMAQTLSADSSGNVLFVGTLTGADKDNFEACRCLQEDVPLFEILSATENESDAKDGAFVKGSWTYHYLVDDDDKPAGWIAFDFEYIFKDGIVSYRYYNYVHSKEEEDSIFASVGTLPAVWNEKVRKVFTNEQYTQIQSAMTANVRVALNSIKRLCLK</sequence>
<keyword evidence="1" id="KW-0732">Signal</keyword>
<dbReference type="RefSeq" id="WP_341697998.1">
    <property type="nucleotide sequence ID" value="NZ_JBBYHR010000009.1"/>
</dbReference>
<reference evidence="2 3" key="1">
    <citation type="submission" date="2024-04" db="EMBL/GenBank/DDBJ databases">
        <title>Flavobacterium sp. DGU11 16S ribosomal RNA gene Genome sequencing and assembly.</title>
        <authorList>
            <person name="Park S."/>
        </authorList>
    </citation>
    <scope>NUCLEOTIDE SEQUENCE [LARGE SCALE GENOMIC DNA]</scope>
    <source>
        <strain evidence="2 3">DGU11</strain>
    </source>
</reference>
<protein>
    <recommendedName>
        <fullName evidence="4">DUF4468 domain-containing protein</fullName>
    </recommendedName>
</protein>
<feature type="signal peptide" evidence="1">
    <location>
        <begin position="1"/>
        <end position="22"/>
    </location>
</feature>
<evidence type="ECO:0008006" key="4">
    <source>
        <dbReference type="Google" id="ProtNLM"/>
    </source>
</evidence>
<proteinExistence type="predicted"/>
<comment type="caution">
    <text evidence="2">The sequence shown here is derived from an EMBL/GenBank/DDBJ whole genome shotgun (WGS) entry which is preliminary data.</text>
</comment>
<evidence type="ECO:0000256" key="1">
    <source>
        <dbReference type="SAM" id="SignalP"/>
    </source>
</evidence>
<keyword evidence="3" id="KW-1185">Reference proteome</keyword>
<accession>A0ABU9HZV7</accession>
<organism evidence="2 3">
    <name type="scientific">Flavobacterium arundinis</name>
    <dbReference type="NCBI Taxonomy" id="3139143"/>
    <lineage>
        <taxon>Bacteria</taxon>
        <taxon>Pseudomonadati</taxon>
        <taxon>Bacteroidota</taxon>
        <taxon>Flavobacteriia</taxon>
        <taxon>Flavobacteriales</taxon>
        <taxon>Flavobacteriaceae</taxon>
        <taxon>Flavobacterium</taxon>
    </lineage>
</organism>
<name>A0ABU9HZV7_9FLAO</name>
<feature type="chain" id="PRO_5046120486" description="DUF4468 domain-containing protein" evidence="1">
    <location>
        <begin position="23"/>
        <end position="176"/>
    </location>
</feature>
<dbReference type="EMBL" id="JBBYHR010000009">
    <property type="protein sequence ID" value="MEL1245705.1"/>
    <property type="molecule type" value="Genomic_DNA"/>
</dbReference>
<dbReference type="Proteomes" id="UP001464555">
    <property type="component" value="Unassembled WGS sequence"/>
</dbReference>